<evidence type="ECO:0000313" key="2">
    <source>
        <dbReference type="Proteomes" id="UP001597108"/>
    </source>
</evidence>
<sequence length="213" mass="23784">MQTASPTGHRPRQNRVLPTGEIVAIPERGLLMGNRGILHDADGRLGVSRWKHPHWICCVLSFKERRREVMAPGRYTELFFLDEAVALAAGHRPCAECRRQNYVRFGDAWERAFGRRERAAGIDRRLHSDRVGQDRGQRRHAAALHDLPDGAMVSDRGAAALVLQGALRQFSPGGYGSPQTRPPETRVEVLTPRATVEVLRAGYYPQLHPSASV</sequence>
<protein>
    <submittedName>
        <fullName evidence="1">Uncharacterized protein</fullName>
    </submittedName>
</protein>
<dbReference type="EMBL" id="JBHTJT010000006">
    <property type="protein sequence ID" value="MFD0978508.1"/>
    <property type="molecule type" value="Genomic_DNA"/>
</dbReference>
<proteinExistence type="predicted"/>
<keyword evidence="2" id="KW-1185">Reference proteome</keyword>
<organism evidence="1 2">
    <name type="scientific">Tropicimonas aquimaris</name>
    <dbReference type="NCBI Taxonomy" id="914152"/>
    <lineage>
        <taxon>Bacteria</taxon>
        <taxon>Pseudomonadati</taxon>
        <taxon>Pseudomonadota</taxon>
        <taxon>Alphaproteobacteria</taxon>
        <taxon>Rhodobacterales</taxon>
        <taxon>Roseobacteraceae</taxon>
        <taxon>Tropicimonas</taxon>
    </lineage>
</organism>
<dbReference type="RefSeq" id="WP_386072441.1">
    <property type="nucleotide sequence ID" value="NZ_JBHTJT010000006.1"/>
</dbReference>
<gene>
    <name evidence="1" type="ORF">ACFQ2S_02485</name>
</gene>
<comment type="caution">
    <text evidence="1">The sequence shown here is derived from an EMBL/GenBank/DDBJ whole genome shotgun (WGS) entry which is preliminary data.</text>
</comment>
<accession>A0ABW3ILB7</accession>
<name>A0ABW3ILB7_9RHOB</name>
<evidence type="ECO:0000313" key="1">
    <source>
        <dbReference type="EMBL" id="MFD0978508.1"/>
    </source>
</evidence>
<reference evidence="2" key="1">
    <citation type="journal article" date="2019" name="Int. J. Syst. Evol. Microbiol.">
        <title>The Global Catalogue of Microorganisms (GCM) 10K type strain sequencing project: providing services to taxonomists for standard genome sequencing and annotation.</title>
        <authorList>
            <consortium name="The Broad Institute Genomics Platform"/>
            <consortium name="The Broad Institute Genome Sequencing Center for Infectious Disease"/>
            <person name="Wu L."/>
            <person name="Ma J."/>
        </authorList>
    </citation>
    <scope>NUCLEOTIDE SEQUENCE [LARGE SCALE GENOMIC DNA]</scope>
    <source>
        <strain evidence="2">CCUG 60524</strain>
    </source>
</reference>
<dbReference type="Proteomes" id="UP001597108">
    <property type="component" value="Unassembled WGS sequence"/>
</dbReference>